<evidence type="ECO:0000256" key="7">
    <source>
        <dbReference type="SAM" id="MobiDB-lite"/>
    </source>
</evidence>
<keyword evidence="11" id="KW-1185">Reference proteome</keyword>
<evidence type="ECO:0000256" key="1">
    <source>
        <dbReference type="ARBA" id="ARBA00004141"/>
    </source>
</evidence>
<evidence type="ECO:0000256" key="5">
    <source>
        <dbReference type="ARBA" id="ARBA00022989"/>
    </source>
</evidence>
<evidence type="ECO:0000313" key="10">
    <source>
        <dbReference type="EMBL" id="KIM98449.1"/>
    </source>
</evidence>
<feature type="transmembrane region" description="Helical" evidence="8">
    <location>
        <begin position="156"/>
        <end position="174"/>
    </location>
</feature>
<comment type="similarity">
    <text evidence="2">Belongs to the major facilitator superfamily. TCR/Tet family.</text>
</comment>
<feature type="transmembrane region" description="Helical" evidence="8">
    <location>
        <begin position="285"/>
        <end position="305"/>
    </location>
</feature>
<feature type="domain" description="Major facilitator superfamily (MFS) profile" evidence="9">
    <location>
        <begin position="66"/>
        <end position="557"/>
    </location>
</feature>
<feature type="compositionally biased region" description="Basic and acidic residues" evidence="7">
    <location>
        <begin position="20"/>
        <end position="52"/>
    </location>
</feature>
<feature type="region of interest" description="Disordered" evidence="7">
    <location>
        <begin position="1"/>
        <end position="52"/>
    </location>
</feature>
<feature type="transmembrane region" description="Helical" evidence="8">
    <location>
        <begin position="63"/>
        <end position="80"/>
    </location>
</feature>
<dbReference type="PANTHER" id="PTHR23501:SF12">
    <property type="entry name" value="MAJOR FACILITATOR SUPERFAMILY (MFS) PROFILE DOMAIN-CONTAINING PROTEIN-RELATED"/>
    <property type="match status" value="1"/>
</dbReference>
<dbReference type="HOGENOM" id="CLU_000960_22_1_1"/>
<reference evidence="10 11" key="1">
    <citation type="submission" date="2014-04" db="EMBL/GenBank/DDBJ databases">
        <authorList>
            <consortium name="DOE Joint Genome Institute"/>
            <person name="Kuo A."/>
            <person name="Martino E."/>
            <person name="Perotto S."/>
            <person name="Kohler A."/>
            <person name="Nagy L.G."/>
            <person name="Floudas D."/>
            <person name="Copeland A."/>
            <person name="Barry K.W."/>
            <person name="Cichocki N."/>
            <person name="Veneault-Fourrey C."/>
            <person name="LaButti K."/>
            <person name="Lindquist E.A."/>
            <person name="Lipzen A."/>
            <person name="Lundell T."/>
            <person name="Morin E."/>
            <person name="Murat C."/>
            <person name="Sun H."/>
            <person name="Tunlid A."/>
            <person name="Henrissat B."/>
            <person name="Grigoriev I.V."/>
            <person name="Hibbett D.S."/>
            <person name="Martin F."/>
            <person name="Nordberg H.P."/>
            <person name="Cantor M.N."/>
            <person name="Hua S.X."/>
        </authorList>
    </citation>
    <scope>NUCLEOTIDE SEQUENCE [LARGE SCALE GENOMIC DNA]</scope>
    <source>
        <strain evidence="10 11">Zn</strain>
    </source>
</reference>
<dbReference type="OrthoDB" id="10021397at2759"/>
<feature type="transmembrane region" description="Helical" evidence="8">
    <location>
        <begin position="186"/>
        <end position="211"/>
    </location>
</feature>
<keyword evidence="6 8" id="KW-0472">Membrane</keyword>
<sequence>MSLPHQNVDEPPSDSSTEAGVEREHKQENEMSHDPVDLQDVERDTTEAETDIHPRKDLPTWKWIFTIIALGLGAMLYGLDTTIAADVQASVYEDLGDLENLPWIGIGFSMASVAVILFVGKSFSQFDVKWVSNSSVFVFEVGSAICGSAQSSNALVVGRVIAGMGGAGIALNYFSIFGTDKEAPLLNALIGVCWGIGAILGPVIGGAFSVSSASWRWAFYINLPLAALVSPIYFFVFPSHNPNPSKSVLQKLALLDWVGGILNIGIWVIFMVLLVMSGSRYAWDSAFSIALWIVWGVILIAFTLQQRLSLFTELRIYPVHFLRSRTLVLLYITTGCAAAANAVTLYYIPLFFQFTRNDTALDAAVRLLPFICTFIFFILLAGALLPVVPYYPPWYIVGSCLILAGGACMFTIDATSTNARVYGYEILIAAGSGLTFQNAYAIAAAKVPKEEKNSVIGFINVAQMGSTAIALSIGGSLYENVGFTFLKESLGQFGLPDPAIRSALAGVDSPLLTTASGQIKELAVDAVTRTISTLFAMLIAAGALGLVCASLMRWEKLKLERVAGG</sequence>
<dbReference type="Proteomes" id="UP000054321">
    <property type="component" value="Unassembled WGS sequence"/>
</dbReference>
<evidence type="ECO:0000256" key="8">
    <source>
        <dbReference type="SAM" id="Phobius"/>
    </source>
</evidence>
<feature type="transmembrane region" description="Helical" evidence="8">
    <location>
        <begin position="257"/>
        <end position="279"/>
    </location>
</feature>
<evidence type="ECO:0000256" key="2">
    <source>
        <dbReference type="ARBA" id="ARBA00007520"/>
    </source>
</evidence>
<keyword evidence="3" id="KW-0813">Transport</keyword>
<dbReference type="SUPFAM" id="SSF103473">
    <property type="entry name" value="MFS general substrate transporter"/>
    <property type="match status" value="2"/>
</dbReference>
<dbReference type="Gene3D" id="1.20.1250.20">
    <property type="entry name" value="MFS general substrate transporter like domains"/>
    <property type="match status" value="2"/>
</dbReference>
<feature type="transmembrane region" description="Helical" evidence="8">
    <location>
        <begin position="217"/>
        <end position="236"/>
    </location>
</feature>
<feature type="transmembrane region" description="Helical" evidence="8">
    <location>
        <begin position="326"/>
        <end position="348"/>
    </location>
</feature>
<evidence type="ECO:0000259" key="9">
    <source>
        <dbReference type="PROSITE" id="PS50850"/>
    </source>
</evidence>
<keyword evidence="5 8" id="KW-1133">Transmembrane helix</keyword>
<evidence type="ECO:0000256" key="3">
    <source>
        <dbReference type="ARBA" id="ARBA00022448"/>
    </source>
</evidence>
<dbReference type="InParanoid" id="A0A0C3H512"/>
<feature type="transmembrane region" description="Helical" evidence="8">
    <location>
        <begin position="100"/>
        <end position="119"/>
    </location>
</feature>
<accession>A0A0C3H512</accession>
<dbReference type="InterPro" id="IPR020846">
    <property type="entry name" value="MFS_dom"/>
</dbReference>
<dbReference type="Pfam" id="PF07690">
    <property type="entry name" value="MFS_1"/>
    <property type="match status" value="1"/>
</dbReference>
<proteinExistence type="inferred from homology"/>
<name>A0A0C3H512_OIDMZ</name>
<evidence type="ECO:0000313" key="11">
    <source>
        <dbReference type="Proteomes" id="UP000054321"/>
    </source>
</evidence>
<keyword evidence="4 8" id="KW-0812">Transmembrane</keyword>
<dbReference type="InterPro" id="IPR011701">
    <property type="entry name" value="MFS"/>
</dbReference>
<evidence type="ECO:0000256" key="4">
    <source>
        <dbReference type="ARBA" id="ARBA00022692"/>
    </source>
</evidence>
<dbReference type="GO" id="GO:0005886">
    <property type="term" value="C:plasma membrane"/>
    <property type="evidence" value="ECO:0007669"/>
    <property type="project" value="TreeGrafter"/>
</dbReference>
<dbReference type="GO" id="GO:0022857">
    <property type="term" value="F:transmembrane transporter activity"/>
    <property type="evidence" value="ECO:0007669"/>
    <property type="project" value="InterPro"/>
</dbReference>
<dbReference type="PROSITE" id="PS50850">
    <property type="entry name" value="MFS"/>
    <property type="match status" value="1"/>
</dbReference>
<dbReference type="PANTHER" id="PTHR23501">
    <property type="entry name" value="MAJOR FACILITATOR SUPERFAMILY"/>
    <property type="match status" value="1"/>
</dbReference>
<dbReference type="EMBL" id="KN832880">
    <property type="protein sequence ID" value="KIM98449.1"/>
    <property type="molecule type" value="Genomic_DNA"/>
</dbReference>
<dbReference type="InterPro" id="IPR036259">
    <property type="entry name" value="MFS_trans_sf"/>
</dbReference>
<feature type="transmembrane region" description="Helical" evidence="8">
    <location>
        <begin position="394"/>
        <end position="412"/>
    </location>
</feature>
<comment type="subcellular location">
    <subcellularLocation>
        <location evidence="1">Membrane</location>
        <topology evidence="1">Multi-pass membrane protein</topology>
    </subcellularLocation>
</comment>
<dbReference type="AlphaFoldDB" id="A0A0C3H512"/>
<reference evidence="11" key="2">
    <citation type="submission" date="2015-01" db="EMBL/GenBank/DDBJ databases">
        <title>Evolutionary Origins and Diversification of the Mycorrhizal Mutualists.</title>
        <authorList>
            <consortium name="DOE Joint Genome Institute"/>
            <consortium name="Mycorrhizal Genomics Consortium"/>
            <person name="Kohler A."/>
            <person name="Kuo A."/>
            <person name="Nagy L.G."/>
            <person name="Floudas D."/>
            <person name="Copeland A."/>
            <person name="Barry K.W."/>
            <person name="Cichocki N."/>
            <person name="Veneault-Fourrey C."/>
            <person name="LaButti K."/>
            <person name="Lindquist E.A."/>
            <person name="Lipzen A."/>
            <person name="Lundell T."/>
            <person name="Morin E."/>
            <person name="Murat C."/>
            <person name="Riley R."/>
            <person name="Ohm R."/>
            <person name="Sun H."/>
            <person name="Tunlid A."/>
            <person name="Henrissat B."/>
            <person name="Grigoriev I.V."/>
            <person name="Hibbett D.S."/>
            <person name="Martin F."/>
        </authorList>
    </citation>
    <scope>NUCLEOTIDE SEQUENCE [LARGE SCALE GENOMIC DNA]</scope>
    <source>
        <strain evidence="11">Zn</strain>
    </source>
</reference>
<feature type="transmembrane region" description="Helical" evidence="8">
    <location>
        <begin position="368"/>
        <end position="387"/>
    </location>
</feature>
<evidence type="ECO:0000256" key="6">
    <source>
        <dbReference type="ARBA" id="ARBA00023136"/>
    </source>
</evidence>
<feature type="transmembrane region" description="Helical" evidence="8">
    <location>
        <begin position="531"/>
        <end position="552"/>
    </location>
</feature>
<gene>
    <name evidence="10" type="ORF">OIDMADRAFT_146996</name>
</gene>
<feature type="transmembrane region" description="Helical" evidence="8">
    <location>
        <begin position="455"/>
        <end position="478"/>
    </location>
</feature>
<organism evidence="10 11">
    <name type="scientific">Oidiodendron maius (strain Zn)</name>
    <dbReference type="NCBI Taxonomy" id="913774"/>
    <lineage>
        <taxon>Eukaryota</taxon>
        <taxon>Fungi</taxon>
        <taxon>Dikarya</taxon>
        <taxon>Ascomycota</taxon>
        <taxon>Pezizomycotina</taxon>
        <taxon>Leotiomycetes</taxon>
        <taxon>Leotiomycetes incertae sedis</taxon>
        <taxon>Myxotrichaceae</taxon>
        <taxon>Oidiodendron</taxon>
    </lineage>
</organism>
<protein>
    <recommendedName>
        <fullName evidence="9">Major facilitator superfamily (MFS) profile domain-containing protein</fullName>
    </recommendedName>
</protein>